<protein>
    <submittedName>
        <fullName evidence="3 4">Uncharacterized protein isoform X1</fullName>
    </submittedName>
</protein>
<evidence type="ECO:0000313" key="2">
    <source>
        <dbReference type="Proteomes" id="UP000001819"/>
    </source>
</evidence>
<reference evidence="3 4" key="1">
    <citation type="submission" date="2025-04" db="UniProtKB">
        <authorList>
            <consortium name="RefSeq"/>
        </authorList>
    </citation>
    <scope>IDENTIFICATION</scope>
    <source>
        <strain evidence="3 4">MV-25-SWS-2005</strain>
        <tissue evidence="3 4">Whole body</tissue>
    </source>
</reference>
<accession>B5DL42</accession>
<dbReference type="RefSeq" id="XP_033240748.1">
    <property type="nucleotide sequence ID" value="XM_033384857.1"/>
</dbReference>
<dbReference type="KEGG" id="dpo:6902083"/>
<dbReference type="Proteomes" id="UP000001819">
    <property type="component" value="Chromosome X"/>
</dbReference>
<evidence type="ECO:0000313" key="4">
    <source>
        <dbReference type="RefSeq" id="XP_033240749.1"/>
    </source>
</evidence>
<dbReference type="RefSeq" id="XP_033240749.1">
    <property type="nucleotide sequence ID" value="XM_033384858.1"/>
</dbReference>
<evidence type="ECO:0000256" key="1">
    <source>
        <dbReference type="SAM" id="MobiDB-lite"/>
    </source>
</evidence>
<name>A0A6I8WDV8_DROPS</name>
<keyword evidence="2" id="KW-1185">Reference proteome</keyword>
<sequence length="323" mass="36803">MSENENSQQPPLPEQPPSRKKNFKCVKELFVDEVHYKLSWGKFNRIATMGALADRINQLPAPMGTLSVNKCCQYLWEMSRKMGTDELATLQKLACILFLLPDREGPSMTCRMALMRQSFKVVNSLEPMLVHYFSKLFLDYFSGSSSSSRCHVLRIARFISVHSGIGRAVSVCLLWHLIFSYAETPIGIHQYRELGELRILSNVPIAELSNTSFRCIIRAVGTLLHLQLCCPDLNEFLYHGYPRIFFRILPQDVKMLRSWLLNAVATTDCHHLRTDASKLQAMLDYLNVPVLSRQWCLVCRDASGDVIGPPRTGDQCVLSQMRS</sequence>
<organism evidence="2 4">
    <name type="scientific">Drosophila pseudoobscura pseudoobscura</name>
    <name type="common">Fruit fly</name>
    <dbReference type="NCBI Taxonomy" id="46245"/>
    <lineage>
        <taxon>Eukaryota</taxon>
        <taxon>Metazoa</taxon>
        <taxon>Ecdysozoa</taxon>
        <taxon>Arthropoda</taxon>
        <taxon>Hexapoda</taxon>
        <taxon>Insecta</taxon>
        <taxon>Pterygota</taxon>
        <taxon>Neoptera</taxon>
        <taxon>Endopterygota</taxon>
        <taxon>Diptera</taxon>
        <taxon>Brachycera</taxon>
        <taxon>Muscomorpha</taxon>
        <taxon>Ephydroidea</taxon>
        <taxon>Drosophilidae</taxon>
        <taxon>Drosophila</taxon>
        <taxon>Sophophora</taxon>
    </lineage>
</organism>
<evidence type="ECO:0000313" key="3">
    <source>
        <dbReference type="RefSeq" id="XP_033240748.1"/>
    </source>
</evidence>
<dbReference type="Bgee" id="FBgn0244400">
    <property type="expression patterns" value="Expressed in male reproductive system and 1 other cell type or tissue"/>
</dbReference>
<gene>
    <name evidence="3 4" type="primary">LOC6902083</name>
</gene>
<feature type="region of interest" description="Disordered" evidence="1">
    <location>
        <begin position="1"/>
        <end position="20"/>
    </location>
</feature>
<proteinExistence type="predicted"/>
<dbReference type="AlphaFoldDB" id="A0A6I8WDV8"/>
<dbReference type="OMA" id="IASKCAM"/>
<accession>A0A6I8WDV8</accession>